<dbReference type="EMBL" id="JAKRRX010000044">
    <property type="protein sequence ID" value="MCW8334075.1"/>
    <property type="molecule type" value="Genomic_DNA"/>
</dbReference>
<reference evidence="1" key="1">
    <citation type="submission" date="2022-02" db="EMBL/GenBank/DDBJ databases">
        <title>Vibrio sp. nov., a new bacterium isolated from Bohai sea, China.</title>
        <authorList>
            <person name="Yuan Y."/>
        </authorList>
    </citation>
    <scope>NUCLEOTIDE SEQUENCE</scope>
    <source>
        <strain evidence="1">DBSS07</strain>
    </source>
</reference>
<dbReference type="AlphaFoldDB" id="A0A9X3HRE8"/>
<keyword evidence="2" id="KW-1185">Reference proteome</keyword>
<dbReference type="RefSeq" id="WP_265687479.1">
    <property type="nucleotide sequence ID" value="NZ_JAKRRX010000044.1"/>
</dbReference>
<proteinExistence type="predicted"/>
<accession>A0A9X3HRE8</accession>
<comment type="caution">
    <text evidence="1">The sequence shown here is derived from an EMBL/GenBank/DDBJ whole genome shotgun (WGS) entry which is preliminary data.</text>
</comment>
<organism evidence="1 2">
    <name type="scientific">Vibrio paucivorans</name>
    <dbReference type="NCBI Taxonomy" id="2829489"/>
    <lineage>
        <taxon>Bacteria</taxon>
        <taxon>Pseudomonadati</taxon>
        <taxon>Pseudomonadota</taxon>
        <taxon>Gammaproteobacteria</taxon>
        <taxon>Vibrionales</taxon>
        <taxon>Vibrionaceae</taxon>
        <taxon>Vibrio</taxon>
    </lineage>
</organism>
<name>A0A9X3HRE8_9VIBR</name>
<protein>
    <submittedName>
        <fullName evidence="1">Uncharacterized protein</fullName>
    </submittedName>
</protein>
<sequence>MLDSEKARELQKLSAKARTENALARRALNDALTKEPELIAKLIGSNSEQLASTKLGGEWLLNSAQEILVQSILEQQKQAHKLELERLKADLKTTDTIEIKTHPDLNDSKRVWQFDDLITTYVMSNTSSRELLALFSQNKSDEPPIDEQNRLLEIWRAFNGGQ</sequence>
<dbReference type="Proteomes" id="UP001155586">
    <property type="component" value="Unassembled WGS sequence"/>
</dbReference>
<evidence type="ECO:0000313" key="1">
    <source>
        <dbReference type="EMBL" id="MCW8334075.1"/>
    </source>
</evidence>
<evidence type="ECO:0000313" key="2">
    <source>
        <dbReference type="Proteomes" id="UP001155586"/>
    </source>
</evidence>
<gene>
    <name evidence="1" type="ORF">MD483_09595</name>
</gene>